<protein>
    <submittedName>
        <fullName evidence="1">Uncharacterized protein</fullName>
    </submittedName>
</protein>
<name>A0AAD6ZY04_9AGAR</name>
<dbReference type="AlphaFoldDB" id="A0AAD6ZY04"/>
<proteinExistence type="predicted"/>
<dbReference type="Proteomes" id="UP001218218">
    <property type="component" value="Unassembled WGS sequence"/>
</dbReference>
<reference evidence="1" key="1">
    <citation type="submission" date="2023-03" db="EMBL/GenBank/DDBJ databases">
        <title>Massive genome expansion in bonnet fungi (Mycena s.s.) driven by repeated elements and novel gene families across ecological guilds.</title>
        <authorList>
            <consortium name="Lawrence Berkeley National Laboratory"/>
            <person name="Harder C.B."/>
            <person name="Miyauchi S."/>
            <person name="Viragh M."/>
            <person name="Kuo A."/>
            <person name="Thoen E."/>
            <person name="Andreopoulos B."/>
            <person name="Lu D."/>
            <person name="Skrede I."/>
            <person name="Drula E."/>
            <person name="Henrissat B."/>
            <person name="Morin E."/>
            <person name="Kohler A."/>
            <person name="Barry K."/>
            <person name="LaButti K."/>
            <person name="Morin E."/>
            <person name="Salamov A."/>
            <person name="Lipzen A."/>
            <person name="Mereny Z."/>
            <person name="Hegedus B."/>
            <person name="Baldrian P."/>
            <person name="Stursova M."/>
            <person name="Weitz H."/>
            <person name="Taylor A."/>
            <person name="Grigoriev I.V."/>
            <person name="Nagy L.G."/>
            <person name="Martin F."/>
            <person name="Kauserud H."/>
        </authorList>
    </citation>
    <scope>NUCLEOTIDE SEQUENCE</scope>
    <source>
        <strain evidence="1">CBHHK002</strain>
    </source>
</reference>
<comment type="caution">
    <text evidence="1">The sequence shown here is derived from an EMBL/GenBank/DDBJ whole genome shotgun (WGS) entry which is preliminary data.</text>
</comment>
<accession>A0AAD6ZY04</accession>
<dbReference type="EMBL" id="JARIHO010000023">
    <property type="protein sequence ID" value="KAJ7343199.1"/>
    <property type="molecule type" value="Genomic_DNA"/>
</dbReference>
<evidence type="ECO:0000313" key="1">
    <source>
        <dbReference type="EMBL" id="KAJ7343199.1"/>
    </source>
</evidence>
<gene>
    <name evidence="1" type="ORF">DFH08DRAFT_810699</name>
</gene>
<organism evidence="1 2">
    <name type="scientific">Mycena albidolilacea</name>
    <dbReference type="NCBI Taxonomy" id="1033008"/>
    <lineage>
        <taxon>Eukaryota</taxon>
        <taxon>Fungi</taxon>
        <taxon>Dikarya</taxon>
        <taxon>Basidiomycota</taxon>
        <taxon>Agaricomycotina</taxon>
        <taxon>Agaricomycetes</taxon>
        <taxon>Agaricomycetidae</taxon>
        <taxon>Agaricales</taxon>
        <taxon>Marasmiineae</taxon>
        <taxon>Mycenaceae</taxon>
        <taxon>Mycena</taxon>
    </lineage>
</organism>
<evidence type="ECO:0000313" key="2">
    <source>
        <dbReference type="Proteomes" id="UP001218218"/>
    </source>
</evidence>
<sequence length="212" mass="23231">MTEVLKSFQVDASNSVNLRSCLSRLAWDDQSKSKIARSKRLLRASRLLCGMAAKVSLGAARGFVSAAISTAGTRITVRAGRRQQLLLLGGVNPLAPESALTLSAYVRTIFSLATTRCAKGRRNSDALSSIFMRYGMVSATFARYSKTVSRLNVKHWPDLRVSHIARLSGACDVFGRALRTVRHCRLVGLLRAELSEWNGQPRCESTTFDIPA</sequence>
<keyword evidence="2" id="KW-1185">Reference proteome</keyword>